<accession>A0ABR4PK23</accession>
<dbReference type="Proteomes" id="UP001629113">
    <property type="component" value="Unassembled WGS sequence"/>
</dbReference>
<organism evidence="3 4">
    <name type="scientific">Phlyctema vagabunda</name>
    <dbReference type="NCBI Taxonomy" id="108571"/>
    <lineage>
        <taxon>Eukaryota</taxon>
        <taxon>Fungi</taxon>
        <taxon>Dikarya</taxon>
        <taxon>Ascomycota</taxon>
        <taxon>Pezizomycotina</taxon>
        <taxon>Leotiomycetes</taxon>
        <taxon>Helotiales</taxon>
        <taxon>Dermateaceae</taxon>
        <taxon>Phlyctema</taxon>
    </lineage>
</organism>
<reference evidence="3 4" key="1">
    <citation type="submission" date="2024-06" db="EMBL/GenBank/DDBJ databases">
        <title>Complete genome of Phlyctema vagabunda strain 19-DSS-EL-015.</title>
        <authorList>
            <person name="Fiorenzani C."/>
        </authorList>
    </citation>
    <scope>NUCLEOTIDE SEQUENCE [LARGE SCALE GENOMIC DNA]</scope>
    <source>
        <strain evidence="3 4">19-DSS-EL-015</strain>
    </source>
</reference>
<evidence type="ECO:0000256" key="1">
    <source>
        <dbReference type="SAM" id="MobiDB-lite"/>
    </source>
</evidence>
<evidence type="ECO:0000313" key="4">
    <source>
        <dbReference type="Proteomes" id="UP001629113"/>
    </source>
</evidence>
<dbReference type="EMBL" id="JBFCZG010000004">
    <property type="protein sequence ID" value="KAL3423291.1"/>
    <property type="molecule type" value="Genomic_DNA"/>
</dbReference>
<sequence length="561" mass="61309">MSAFCGMFKGARVVLGLATLESLTTTPAHATMSTPRPRGRRQDVSVAIPAVGNNMGLRTHNTRITPSANIAAPSSFSQKQESSILKHIERLRASRAPTSATAQIPSNVFRRPSVPQTRKASATSSRPVSPPVSSLVSRTERSVSLHIERLSKARMTTPSPVFCRPSPPASRKVSPTMPAQLSLKTSPVVDLAPATQELQAEELVPSSGSLVTPVCDNEFESDIASVMPLGLRISKQTETTTQETPCQPATVDSDDLETMASVMPLGLKVNKKSEPAVPAPLDFNIDMDAMFSDMDLNLDLDICNATPAPVMPLALSFRKKKTVPIDVEQITAKIPELTIAPVTQLKSCMRQSTFSRTSRPKSVQWKNTRSDGRLVHEFKVFIPEGRSTFSCLEKVDITVPYELCSGNFYRGRPRVDAQAYQQFLGDNGEYIEVRVSKPEQEYPVPGIGPLACSSLSHNGEACCPHCRALANVGGLRERSVANQQTVMCESCLSTPSRRHLYNAALEEHGDEDHMDFCLATDSSHSSNGYHCEYMRAAARADARWYCDNFSDAPAWMMSYLG</sequence>
<comment type="caution">
    <text evidence="3">The sequence shown here is derived from an EMBL/GenBank/DDBJ whole genome shotgun (WGS) entry which is preliminary data.</text>
</comment>
<feature type="region of interest" description="Disordered" evidence="1">
    <location>
        <begin position="110"/>
        <end position="141"/>
    </location>
</feature>
<keyword evidence="4" id="KW-1185">Reference proteome</keyword>
<keyword evidence="2" id="KW-0732">Signal</keyword>
<protein>
    <submittedName>
        <fullName evidence="3">Uncharacterized protein</fullName>
    </submittedName>
</protein>
<gene>
    <name evidence="3" type="ORF">PVAG01_05038</name>
</gene>
<evidence type="ECO:0000256" key="2">
    <source>
        <dbReference type="SAM" id="SignalP"/>
    </source>
</evidence>
<evidence type="ECO:0000313" key="3">
    <source>
        <dbReference type="EMBL" id="KAL3423291.1"/>
    </source>
</evidence>
<name>A0ABR4PK23_9HELO</name>
<feature type="signal peptide" evidence="2">
    <location>
        <begin position="1"/>
        <end position="30"/>
    </location>
</feature>
<feature type="compositionally biased region" description="Low complexity" evidence="1">
    <location>
        <begin position="120"/>
        <end position="137"/>
    </location>
</feature>
<feature type="chain" id="PRO_5046226603" evidence="2">
    <location>
        <begin position="31"/>
        <end position="561"/>
    </location>
</feature>
<proteinExistence type="predicted"/>